<feature type="region of interest" description="Disordered" evidence="1">
    <location>
        <begin position="105"/>
        <end position="204"/>
    </location>
</feature>
<evidence type="ECO:0000313" key="3">
    <source>
        <dbReference type="Proteomes" id="UP001141327"/>
    </source>
</evidence>
<organism evidence="2 3">
    <name type="scientific">Paratrimastix pyriformis</name>
    <dbReference type="NCBI Taxonomy" id="342808"/>
    <lineage>
        <taxon>Eukaryota</taxon>
        <taxon>Metamonada</taxon>
        <taxon>Preaxostyla</taxon>
        <taxon>Paratrimastigidae</taxon>
        <taxon>Paratrimastix</taxon>
    </lineage>
</organism>
<evidence type="ECO:0000313" key="2">
    <source>
        <dbReference type="EMBL" id="KAJ4455709.1"/>
    </source>
</evidence>
<proteinExistence type="predicted"/>
<feature type="compositionally biased region" description="Low complexity" evidence="1">
    <location>
        <begin position="140"/>
        <end position="159"/>
    </location>
</feature>
<evidence type="ECO:0000256" key="1">
    <source>
        <dbReference type="SAM" id="MobiDB-lite"/>
    </source>
</evidence>
<accession>A0ABQ8U8S7</accession>
<feature type="region of interest" description="Disordered" evidence="1">
    <location>
        <begin position="28"/>
        <end position="48"/>
    </location>
</feature>
<gene>
    <name evidence="2" type="ORF">PAPYR_9266</name>
</gene>
<keyword evidence="3" id="KW-1185">Reference proteome</keyword>
<sequence>MLLAQLAEAQARLQADQTLVEEAQRKADAAAAAAKESNPAAAGSLGTLGSLVDTRGLNEAQMAVVSERWAAAQQKIDSLVRQASAELEARERACKEREDLLERMLAEASGDVEDPDEPPAPRLSIPGTHPDSPMPPHTPTTPSTTTLTDPYLSLPPARAARQRRAGVNPPESESGAVLGPTPSARPISDLHGLDQGPLGGDSES</sequence>
<feature type="compositionally biased region" description="Low complexity" evidence="1">
    <location>
        <begin position="29"/>
        <end position="42"/>
    </location>
</feature>
<reference evidence="2" key="1">
    <citation type="journal article" date="2022" name="bioRxiv">
        <title>Genomics of Preaxostyla Flagellates Illuminates Evolutionary Transitions and the Path Towards Mitochondrial Loss.</title>
        <authorList>
            <person name="Novak L.V.F."/>
            <person name="Treitli S.C."/>
            <person name="Pyrih J."/>
            <person name="Halakuc P."/>
            <person name="Pipaliya S.V."/>
            <person name="Vacek V."/>
            <person name="Brzon O."/>
            <person name="Soukal P."/>
            <person name="Eme L."/>
            <person name="Dacks J.B."/>
            <person name="Karnkowska A."/>
            <person name="Elias M."/>
            <person name="Hampl V."/>
        </authorList>
    </citation>
    <scope>NUCLEOTIDE SEQUENCE</scope>
    <source>
        <strain evidence="2">RCP-MX</strain>
    </source>
</reference>
<name>A0ABQ8U8S7_9EUKA</name>
<protein>
    <submittedName>
        <fullName evidence="2">Uncharacterized protein</fullName>
    </submittedName>
</protein>
<dbReference type="EMBL" id="JAPMOS010000095">
    <property type="protein sequence ID" value="KAJ4455709.1"/>
    <property type="molecule type" value="Genomic_DNA"/>
</dbReference>
<dbReference type="Proteomes" id="UP001141327">
    <property type="component" value="Unassembled WGS sequence"/>
</dbReference>
<comment type="caution">
    <text evidence="2">The sequence shown here is derived from an EMBL/GenBank/DDBJ whole genome shotgun (WGS) entry which is preliminary data.</text>
</comment>